<evidence type="ECO:0000313" key="8">
    <source>
        <dbReference type="Proteomes" id="UP000095342"/>
    </source>
</evidence>
<dbReference type="PANTHER" id="PTHR30471:SF3">
    <property type="entry name" value="UPF0758 PROTEIN YEES-RELATED"/>
    <property type="match status" value="1"/>
</dbReference>
<proteinExistence type="predicted"/>
<evidence type="ECO:0000256" key="4">
    <source>
        <dbReference type="ARBA" id="ARBA00022833"/>
    </source>
</evidence>
<keyword evidence="2" id="KW-0479">Metal-binding</keyword>
<dbReference type="Proteomes" id="UP000095342">
    <property type="component" value="Plasmid pAPV6"/>
</dbReference>
<reference evidence="7 8" key="1">
    <citation type="submission" date="2016-09" db="EMBL/GenBank/DDBJ databases">
        <title>Acidihalobacter prosperus V6 (DSM14174).</title>
        <authorList>
            <person name="Khaleque H.N."/>
            <person name="Ramsay J.P."/>
            <person name="Murphy R.J.T."/>
            <person name="Kaksonen A.H."/>
            <person name="Boxall N.J."/>
            <person name="Watkin E.L.J."/>
        </authorList>
    </citation>
    <scope>NUCLEOTIDE SEQUENCE [LARGE SCALE GENOMIC DNA]</scope>
    <source>
        <strain evidence="7 8">V6</strain>
        <plasmid evidence="8">papv6</plasmid>
    </source>
</reference>
<dbReference type="EMBL" id="CP017449">
    <property type="protein sequence ID" value="AOV18847.1"/>
    <property type="molecule type" value="Genomic_DNA"/>
</dbReference>
<feature type="domain" description="MPN" evidence="6">
    <location>
        <begin position="32"/>
        <end position="155"/>
    </location>
</feature>
<dbReference type="GO" id="GO:0006508">
    <property type="term" value="P:proteolysis"/>
    <property type="evidence" value="ECO:0007669"/>
    <property type="project" value="UniProtKB-KW"/>
</dbReference>
<accession>A0A1D8KD11</accession>
<dbReference type="CDD" id="cd08071">
    <property type="entry name" value="MPN_DUF2466"/>
    <property type="match status" value="1"/>
</dbReference>
<evidence type="ECO:0000259" key="6">
    <source>
        <dbReference type="PROSITE" id="PS50249"/>
    </source>
</evidence>
<geneLocation type="plasmid" evidence="8">
    <name>papv6</name>
</geneLocation>
<protein>
    <recommendedName>
        <fullName evidence="6">MPN domain-containing protein</fullName>
    </recommendedName>
</protein>
<dbReference type="Gene3D" id="3.40.140.10">
    <property type="entry name" value="Cytidine Deaminase, domain 2"/>
    <property type="match status" value="1"/>
</dbReference>
<dbReference type="InterPro" id="IPR020891">
    <property type="entry name" value="UPF0758_CS"/>
</dbReference>
<keyword evidence="4" id="KW-0862">Zinc</keyword>
<dbReference type="PROSITE" id="PS50249">
    <property type="entry name" value="MPN"/>
    <property type="match status" value="1"/>
</dbReference>
<evidence type="ECO:0000313" key="7">
    <source>
        <dbReference type="EMBL" id="AOV18847.1"/>
    </source>
</evidence>
<keyword evidence="1" id="KW-0645">Protease</keyword>
<dbReference type="Pfam" id="PF04002">
    <property type="entry name" value="RadC"/>
    <property type="match status" value="1"/>
</dbReference>
<keyword evidence="8" id="KW-1185">Reference proteome</keyword>
<evidence type="ECO:0000256" key="2">
    <source>
        <dbReference type="ARBA" id="ARBA00022723"/>
    </source>
</evidence>
<dbReference type="KEGG" id="aaeo:BJI67_16045"/>
<gene>
    <name evidence="7" type="ORF">BJI67_16045</name>
</gene>
<dbReference type="GO" id="GO:0046872">
    <property type="term" value="F:metal ion binding"/>
    <property type="evidence" value="ECO:0007669"/>
    <property type="project" value="UniProtKB-KW"/>
</dbReference>
<evidence type="ECO:0000256" key="5">
    <source>
        <dbReference type="ARBA" id="ARBA00023049"/>
    </source>
</evidence>
<dbReference type="AlphaFoldDB" id="A0A1D8KD11"/>
<sequence length="155" mass="17043">MEKPFVYATEDEVIEAAKSFLDIRGHRVADADFIESPALGKDIALMRLQGLKQEVFGIIWLTNRHRVIAVEEMFYGTINQCAVYPREIVRKALEHGACAALAYHNHPSGGTTASSADRAITDRLKSALALIDVRLLDHFIVGGGEVASLAEQGYM</sequence>
<dbReference type="InterPro" id="IPR001405">
    <property type="entry name" value="UPF0758"/>
</dbReference>
<dbReference type="GO" id="GO:0008237">
    <property type="term" value="F:metallopeptidase activity"/>
    <property type="evidence" value="ECO:0007669"/>
    <property type="project" value="UniProtKB-KW"/>
</dbReference>
<dbReference type="InterPro" id="IPR037518">
    <property type="entry name" value="MPN"/>
</dbReference>
<keyword evidence="5" id="KW-0482">Metalloprotease</keyword>
<dbReference type="PANTHER" id="PTHR30471">
    <property type="entry name" value="DNA REPAIR PROTEIN RADC"/>
    <property type="match status" value="1"/>
</dbReference>
<dbReference type="PROSITE" id="PS01302">
    <property type="entry name" value="UPF0758"/>
    <property type="match status" value="1"/>
</dbReference>
<name>A0A1D8KD11_9GAMM</name>
<organism evidence="7 8">
    <name type="scientific">Acidihalobacter aeolianus</name>
    <dbReference type="NCBI Taxonomy" id="2792603"/>
    <lineage>
        <taxon>Bacteria</taxon>
        <taxon>Pseudomonadati</taxon>
        <taxon>Pseudomonadota</taxon>
        <taxon>Gammaproteobacteria</taxon>
        <taxon>Chromatiales</taxon>
        <taxon>Ectothiorhodospiraceae</taxon>
        <taxon>Acidihalobacter</taxon>
    </lineage>
</organism>
<keyword evidence="3" id="KW-0378">Hydrolase</keyword>
<evidence type="ECO:0000256" key="3">
    <source>
        <dbReference type="ARBA" id="ARBA00022801"/>
    </source>
</evidence>
<dbReference type="InterPro" id="IPR025657">
    <property type="entry name" value="RadC_JAB"/>
</dbReference>
<evidence type="ECO:0000256" key="1">
    <source>
        <dbReference type="ARBA" id="ARBA00022670"/>
    </source>
</evidence>
<keyword evidence="7" id="KW-0614">Plasmid</keyword>